<name>A0ABY9X0Q2_9BACT</name>
<dbReference type="Proteomes" id="UP001611383">
    <property type="component" value="Chromosome"/>
</dbReference>
<keyword evidence="7 8" id="KW-0408">Iron</keyword>
<dbReference type="EMBL" id="CP043494">
    <property type="protein sequence ID" value="WNG48973.1"/>
    <property type="molecule type" value="Genomic_DNA"/>
</dbReference>
<keyword evidence="5 8" id="KW-0561">Oxygen transport</keyword>
<evidence type="ECO:0000313" key="9">
    <source>
        <dbReference type="EMBL" id="WNG48973.1"/>
    </source>
</evidence>
<keyword evidence="4 8" id="KW-0349">Heme</keyword>
<dbReference type="InterPro" id="IPR012292">
    <property type="entry name" value="Globin/Proto"/>
</dbReference>
<evidence type="ECO:0000256" key="5">
    <source>
        <dbReference type="ARBA" id="ARBA00022621"/>
    </source>
</evidence>
<dbReference type="PROSITE" id="PS01213">
    <property type="entry name" value="GLOBIN_FAM_2"/>
    <property type="match status" value="1"/>
</dbReference>
<evidence type="ECO:0000256" key="1">
    <source>
        <dbReference type="ARBA" id="ARBA00001971"/>
    </source>
</evidence>
<keyword evidence="3 8" id="KW-0813">Transport</keyword>
<dbReference type="Gene3D" id="1.10.490.10">
    <property type="entry name" value="Globins"/>
    <property type="match status" value="1"/>
</dbReference>
<organism evidence="9 10">
    <name type="scientific">Archangium minus</name>
    <dbReference type="NCBI Taxonomy" id="83450"/>
    <lineage>
        <taxon>Bacteria</taxon>
        <taxon>Pseudomonadati</taxon>
        <taxon>Myxococcota</taxon>
        <taxon>Myxococcia</taxon>
        <taxon>Myxococcales</taxon>
        <taxon>Cystobacterineae</taxon>
        <taxon>Archangiaceae</taxon>
        <taxon>Archangium</taxon>
    </lineage>
</organism>
<sequence length="124" mass="14174">MYQTNSLYEQLGGEEMVSKAVSIFYRKVLGDPLLRPFFEGVDVARVESMQRAFLATVFGGPNTYSGRDMRRAHKRLVERGLSDVHFDAVMNHLDNTLAELNVGKLLRDWARALTESQRRDILGR</sequence>
<comment type="similarity">
    <text evidence="2 8">Belongs to the truncated hemoglobin family. Group I subfamily.</text>
</comment>
<proteinExistence type="inferred from homology"/>
<gene>
    <name evidence="9" type="ORF">F0U60_36280</name>
</gene>
<comment type="cofactor">
    <cofactor evidence="1 8">
        <name>heme</name>
        <dbReference type="ChEBI" id="CHEBI:30413"/>
    </cofactor>
</comment>
<evidence type="ECO:0000256" key="8">
    <source>
        <dbReference type="PIRNR" id="PIRNR002030"/>
    </source>
</evidence>
<accession>A0ABY9X0Q2</accession>
<dbReference type="InterPro" id="IPR016339">
    <property type="entry name" value="Hemoglobin_trunc_I"/>
</dbReference>
<evidence type="ECO:0000256" key="6">
    <source>
        <dbReference type="ARBA" id="ARBA00022723"/>
    </source>
</evidence>
<evidence type="ECO:0000256" key="4">
    <source>
        <dbReference type="ARBA" id="ARBA00022617"/>
    </source>
</evidence>
<dbReference type="InterPro" id="IPR009050">
    <property type="entry name" value="Globin-like_sf"/>
</dbReference>
<evidence type="ECO:0000256" key="3">
    <source>
        <dbReference type="ARBA" id="ARBA00022448"/>
    </source>
</evidence>
<reference evidence="9 10" key="1">
    <citation type="submission" date="2019-08" db="EMBL/GenBank/DDBJ databases">
        <title>Archangium and Cystobacter genomes.</title>
        <authorList>
            <person name="Chen I.-C.K."/>
            <person name="Wielgoss S."/>
        </authorList>
    </citation>
    <scope>NUCLEOTIDE SEQUENCE [LARGE SCALE GENOMIC DNA]</scope>
    <source>
        <strain evidence="9 10">Cbm 6</strain>
    </source>
</reference>
<evidence type="ECO:0000313" key="10">
    <source>
        <dbReference type="Proteomes" id="UP001611383"/>
    </source>
</evidence>
<dbReference type="InterPro" id="IPR019795">
    <property type="entry name" value="Globin_bac-like_CS"/>
</dbReference>
<dbReference type="PIRSF" id="PIRSF002030">
    <property type="entry name" value="Globin_Protozoa/Cyanobacteria"/>
    <property type="match status" value="1"/>
</dbReference>
<dbReference type="CDD" id="cd00454">
    <property type="entry name" value="TrHb1_N"/>
    <property type="match status" value="1"/>
</dbReference>
<protein>
    <recommendedName>
        <fullName evidence="8">Group 1 truncated hemoglobin</fullName>
    </recommendedName>
</protein>
<evidence type="ECO:0000256" key="2">
    <source>
        <dbReference type="ARBA" id="ARBA00009660"/>
    </source>
</evidence>
<keyword evidence="6 8" id="KW-0479">Metal-binding</keyword>
<dbReference type="SUPFAM" id="SSF46458">
    <property type="entry name" value="Globin-like"/>
    <property type="match status" value="1"/>
</dbReference>
<dbReference type="InterPro" id="IPR001486">
    <property type="entry name" value="Hemoglobin_trunc"/>
</dbReference>
<evidence type="ECO:0000256" key="7">
    <source>
        <dbReference type="ARBA" id="ARBA00023004"/>
    </source>
</evidence>
<keyword evidence="10" id="KW-1185">Reference proteome</keyword>
<dbReference type="RefSeq" id="WP_395806637.1">
    <property type="nucleotide sequence ID" value="NZ_CP043494.1"/>
</dbReference>
<dbReference type="Pfam" id="PF01152">
    <property type="entry name" value="Bac_globin"/>
    <property type="match status" value="1"/>
</dbReference>